<dbReference type="KEGG" id="mnt:21396419"/>
<evidence type="ECO:0000256" key="5">
    <source>
        <dbReference type="ARBA" id="ARBA00022777"/>
    </source>
</evidence>
<evidence type="ECO:0000256" key="4">
    <source>
        <dbReference type="ARBA" id="ARBA00022741"/>
    </source>
</evidence>
<dbReference type="GO" id="GO:0005524">
    <property type="term" value="F:ATP binding"/>
    <property type="evidence" value="ECO:0007669"/>
    <property type="project" value="UniProtKB-UniRule"/>
</dbReference>
<evidence type="ECO:0000256" key="2">
    <source>
        <dbReference type="ARBA" id="ARBA00012406"/>
    </source>
</evidence>
<gene>
    <name evidence="12" type="ORF">L484_013237</name>
</gene>
<comment type="catalytic activity">
    <reaction evidence="7">
        <text>L-threonyl-[protein] + ATP = O-phospho-L-threonyl-[protein] + ADP + H(+)</text>
        <dbReference type="Rhea" id="RHEA:46608"/>
        <dbReference type="Rhea" id="RHEA-COMP:11060"/>
        <dbReference type="Rhea" id="RHEA-COMP:11605"/>
        <dbReference type="ChEBI" id="CHEBI:15378"/>
        <dbReference type="ChEBI" id="CHEBI:30013"/>
        <dbReference type="ChEBI" id="CHEBI:30616"/>
        <dbReference type="ChEBI" id="CHEBI:61977"/>
        <dbReference type="ChEBI" id="CHEBI:456216"/>
        <dbReference type="EC" id="2.7.11.25"/>
    </reaction>
</comment>
<organism evidence="12 13">
    <name type="scientific">Morus notabilis</name>
    <dbReference type="NCBI Taxonomy" id="981085"/>
    <lineage>
        <taxon>Eukaryota</taxon>
        <taxon>Viridiplantae</taxon>
        <taxon>Streptophyta</taxon>
        <taxon>Embryophyta</taxon>
        <taxon>Tracheophyta</taxon>
        <taxon>Spermatophyta</taxon>
        <taxon>Magnoliopsida</taxon>
        <taxon>eudicotyledons</taxon>
        <taxon>Gunneridae</taxon>
        <taxon>Pentapetalae</taxon>
        <taxon>rosids</taxon>
        <taxon>fabids</taxon>
        <taxon>Rosales</taxon>
        <taxon>Moraceae</taxon>
        <taxon>Moreae</taxon>
        <taxon>Morus</taxon>
    </lineage>
</organism>
<evidence type="ECO:0000256" key="8">
    <source>
        <dbReference type="ARBA" id="ARBA00048329"/>
    </source>
</evidence>
<evidence type="ECO:0000313" key="13">
    <source>
        <dbReference type="Proteomes" id="UP000030645"/>
    </source>
</evidence>
<feature type="binding site" evidence="9">
    <location>
        <position position="367"/>
    </location>
    <ligand>
        <name>ATP</name>
        <dbReference type="ChEBI" id="CHEBI:30616"/>
    </ligand>
</feature>
<dbReference type="eggNOG" id="KOG0198">
    <property type="taxonomic scope" value="Eukaryota"/>
</dbReference>
<keyword evidence="5 12" id="KW-0418">Kinase</keyword>
<protein>
    <recommendedName>
        <fullName evidence="2">mitogen-activated protein kinase kinase kinase</fullName>
        <ecNumber evidence="2">2.7.11.25</ecNumber>
    </recommendedName>
</protein>
<dbReference type="SUPFAM" id="SSF56112">
    <property type="entry name" value="Protein kinase-like (PK-like)"/>
    <property type="match status" value="1"/>
</dbReference>
<feature type="compositionally biased region" description="Low complexity" evidence="10">
    <location>
        <begin position="1"/>
        <end position="24"/>
    </location>
</feature>
<reference evidence="13" key="1">
    <citation type="submission" date="2013-01" db="EMBL/GenBank/DDBJ databases">
        <title>Draft Genome Sequence of a Mulberry Tree, Morus notabilis C.K. Schneid.</title>
        <authorList>
            <person name="He N."/>
            <person name="Zhao S."/>
        </authorList>
    </citation>
    <scope>NUCLEOTIDE SEQUENCE</scope>
</reference>
<feature type="region of interest" description="Disordered" evidence="10">
    <location>
        <begin position="617"/>
        <end position="710"/>
    </location>
</feature>
<evidence type="ECO:0000313" key="12">
    <source>
        <dbReference type="EMBL" id="EXC24870.1"/>
    </source>
</evidence>
<dbReference type="AlphaFoldDB" id="W9SSM8"/>
<feature type="compositionally biased region" description="Basic and acidic residues" evidence="10">
    <location>
        <begin position="30"/>
        <end position="40"/>
    </location>
</feature>
<evidence type="ECO:0000256" key="7">
    <source>
        <dbReference type="ARBA" id="ARBA00047559"/>
    </source>
</evidence>
<dbReference type="FunFam" id="1.10.510.10:FF:000357">
    <property type="entry name" value="Mitogen-activated protein kinase kinase kinase 5"/>
    <property type="match status" value="1"/>
</dbReference>
<dbReference type="InterPro" id="IPR050538">
    <property type="entry name" value="MAP_kinase_kinase_kinase"/>
</dbReference>
<proteinExistence type="inferred from homology"/>
<feature type="compositionally biased region" description="Basic and acidic residues" evidence="10">
    <location>
        <begin position="701"/>
        <end position="710"/>
    </location>
</feature>
<dbReference type="GO" id="GO:0004709">
    <property type="term" value="F:MAP kinase kinase kinase activity"/>
    <property type="evidence" value="ECO:0007669"/>
    <property type="project" value="UniProtKB-EC"/>
</dbReference>
<dbReference type="OrthoDB" id="266718at2759"/>
<dbReference type="SMART" id="SM00220">
    <property type="entry name" value="S_TKc"/>
    <property type="match status" value="1"/>
</dbReference>
<dbReference type="STRING" id="981085.W9SSM8"/>
<name>W9SSM8_9ROSA</name>
<keyword evidence="4 9" id="KW-0547">Nucleotide-binding</keyword>
<dbReference type="GO" id="GO:0005737">
    <property type="term" value="C:cytoplasm"/>
    <property type="evidence" value="ECO:0007669"/>
    <property type="project" value="TreeGrafter"/>
</dbReference>
<sequence>MRWLPSISFSSSGGSSSSSSRSSPVGGGDAGERRSAEDNVRGGGWRFGSRVKITRQRKSRHLSDRDSPGMANLRSSSGYDKLPARSSSTSGIPQPLPLPEFSPGARWKERSATGSSASGDFDRPLPSPKAGPSRGIDDRERDRAENAPIRSIFSVRDKRKNAITGQSETRAAWRGRQNENGFDNFRVEVPIRSAPTSPLESPALSPQRPSFDLVPYHLYMVPRGNQVWSAPEMPTTDMMSGLPPPAFYDCSALSTDCSPSSSPPSKNICQLCRSPNGSSSPFPARLSFETASARRENSVPVEVHPLPLPPGAITIHSPSSSIPQVATKPEPVPMKSQWQKGKLIGRGTFGSVYVASNRETGALCAMKEVELFPDDPKSAESIKQLQQEINVLSQLKHQNIVQYYGSEIVEDKFYIYLEYVHPGSINKYVREHCGAITESVVRNFTRHILSGLAYLHSTKTIHRDIKGANLLVDSSGVVKLADFGMAKHLTGQVVDLSMKGSPYWMAPELMQAMIQKDNSSDLALAVDIWSLGCTIVEMLTGKPPWSEYEGAAAMFKVLKDTPPIPETLSSEGKDFLQCCFRRNPADRPTAAMLLEHRFLKNSHQMDVPSCTHAFSGLNLMDKPHSPTTERSENKLSQSPKSLSTQVVGGNVASESESGQQCRPDSSDATITSRHSPRSTLEGVPGLSPPHSARKTNWPSYRDAKTSRVFS</sequence>
<evidence type="ECO:0000259" key="11">
    <source>
        <dbReference type="PROSITE" id="PS50011"/>
    </source>
</evidence>
<feature type="domain" description="Protein kinase" evidence="11">
    <location>
        <begin position="338"/>
        <end position="599"/>
    </location>
</feature>
<dbReference type="Pfam" id="PF00069">
    <property type="entry name" value="Pkinase"/>
    <property type="match status" value="1"/>
</dbReference>
<dbReference type="InterPro" id="IPR000719">
    <property type="entry name" value="Prot_kinase_dom"/>
</dbReference>
<dbReference type="PROSITE" id="PS00107">
    <property type="entry name" value="PROTEIN_KINASE_ATP"/>
    <property type="match status" value="1"/>
</dbReference>
<dbReference type="PROSITE" id="PS50011">
    <property type="entry name" value="PROTEIN_KINASE_DOM"/>
    <property type="match status" value="1"/>
</dbReference>
<dbReference type="Gene3D" id="1.10.510.10">
    <property type="entry name" value="Transferase(Phosphotransferase) domain 1"/>
    <property type="match status" value="1"/>
</dbReference>
<dbReference type="InterPro" id="IPR011009">
    <property type="entry name" value="Kinase-like_dom_sf"/>
</dbReference>
<evidence type="ECO:0000256" key="6">
    <source>
        <dbReference type="ARBA" id="ARBA00022840"/>
    </source>
</evidence>
<evidence type="ECO:0000256" key="3">
    <source>
        <dbReference type="ARBA" id="ARBA00022679"/>
    </source>
</evidence>
<dbReference type="EC" id="2.7.11.25" evidence="2"/>
<dbReference type="PANTHER" id="PTHR48016">
    <property type="entry name" value="MAP KINASE KINASE KINASE SSK2-RELATED-RELATED"/>
    <property type="match status" value="1"/>
</dbReference>
<evidence type="ECO:0000256" key="1">
    <source>
        <dbReference type="ARBA" id="ARBA00006529"/>
    </source>
</evidence>
<comment type="catalytic activity">
    <reaction evidence="8">
        <text>L-seryl-[protein] + ATP = O-phospho-L-seryl-[protein] + ADP + H(+)</text>
        <dbReference type="Rhea" id="RHEA:17989"/>
        <dbReference type="Rhea" id="RHEA-COMP:9863"/>
        <dbReference type="Rhea" id="RHEA-COMP:11604"/>
        <dbReference type="ChEBI" id="CHEBI:15378"/>
        <dbReference type="ChEBI" id="CHEBI:29999"/>
        <dbReference type="ChEBI" id="CHEBI:30616"/>
        <dbReference type="ChEBI" id="CHEBI:83421"/>
        <dbReference type="ChEBI" id="CHEBI:456216"/>
        <dbReference type="EC" id="2.7.11.25"/>
    </reaction>
</comment>
<feature type="region of interest" description="Disordered" evidence="10">
    <location>
        <begin position="1"/>
        <end position="150"/>
    </location>
</feature>
<accession>W9SSM8</accession>
<comment type="similarity">
    <text evidence="1">Belongs to the protein kinase superfamily. STE Ser/Thr protein kinase family. MAP kinase kinase kinase subfamily.</text>
</comment>
<feature type="compositionally biased region" description="Polar residues" evidence="10">
    <location>
        <begin position="634"/>
        <end position="673"/>
    </location>
</feature>
<feature type="compositionally biased region" description="Basic and acidic residues" evidence="10">
    <location>
        <begin position="621"/>
        <end position="633"/>
    </location>
</feature>
<keyword evidence="6 9" id="KW-0067">ATP-binding</keyword>
<dbReference type="Proteomes" id="UP000030645">
    <property type="component" value="Unassembled WGS sequence"/>
</dbReference>
<dbReference type="PANTHER" id="PTHR48016:SF5">
    <property type="entry name" value="MITOGEN-ACTIVATED PROTEIN KINASE KINASE KINASE 5"/>
    <property type="match status" value="1"/>
</dbReference>
<dbReference type="EMBL" id="KE346036">
    <property type="protein sequence ID" value="EXC24870.1"/>
    <property type="molecule type" value="Genomic_DNA"/>
</dbReference>
<evidence type="ECO:0000256" key="9">
    <source>
        <dbReference type="PROSITE-ProRule" id="PRU10141"/>
    </source>
</evidence>
<evidence type="ECO:0000256" key="10">
    <source>
        <dbReference type="SAM" id="MobiDB-lite"/>
    </source>
</evidence>
<keyword evidence="13" id="KW-1185">Reference proteome</keyword>
<dbReference type="InterPro" id="IPR017441">
    <property type="entry name" value="Protein_kinase_ATP_BS"/>
</dbReference>
<feature type="compositionally biased region" description="Basic and acidic residues" evidence="10">
    <location>
        <begin position="135"/>
        <end position="145"/>
    </location>
</feature>
<keyword evidence="3" id="KW-0808">Transferase</keyword>